<evidence type="ECO:0000313" key="3">
    <source>
        <dbReference type="Proteomes" id="UP000266841"/>
    </source>
</evidence>
<evidence type="ECO:0000256" key="1">
    <source>
        <dbReference type="SAM" id="MobiDB-lite"/>
    </source>
</evidence>
<accession>K0RH90</accession>
<proteinExistence type="predicted"/>
<dbReference type="AlphaFoldDB" id="K0RH90"/>
<sequence>MQTGAKVAKEAPGHVQPSKTPGCLHQGARPPPSIPGPSMPSAKRHKGPGSLGPEPTLVRSRFNRYAEPLPSLSWRGLPEKCQLMDRLKDPHNHLIGGVSSSRPVPFLVGSVTANPFTESKKNKSSKSPAWFP</sequence>
<dbReference type="Proteomes" id="UP000266841">
    <property type="component" value="Unassembled WGS sequence"/>
</dbReference>
<dbReference type="EMBL" id="AGNL01046070">
    <property type="protein sequence ID" value="EJK48266.1"/>
    <property type="molecule type" value="Genomic_DNA"/>
</dbReference>
<keyword evidence="3" id="KW-1185">Reference proteome</keyword>
<name>K0RH90_THAOC</name>
<protein>
    <submittedName>
        <fullName evidence="2">Uncharacterized protein</fullName>
    </submittedName>
</protein>
<feature type="compositionally biased region" description="Pro residues" evidence="1">
    <location>
        <begin position="29"/>
        <end position="38"/>
    </location>
</feature>
<evidence type="ECO:0000313" key="2">
    <source>
        <dbReference type="EMBL" id="EJK48266.1"/>
    </source>
</evidence>
<feature type="region of interest" description="Disordered" evidence="1">
    <location>
        <begin position="1"/>
        <end position="57"/>
    </location>
</feature>
<gene>
    <name evidence="2" type="ORF">THAOC_32953</name>
</gene>
<comment type="caution">
    <text evidence="2">The sequence shown here is derived from an EMBL/GenBank/DDBJ whole genome shotgun (WGS) entry which is preliminary data.</text>
</comment>
<feature type="region of interest" description="Disordered" evidence="1">
    <location>
        <begin position="113"/>
        <end position="132"/>
    </location>
</feature>
<organism evidence="2 3">
    <name type="scientific">Thalassiosira oceanica</name>
    <name type="common">Marine diatom</name>
    <dbReference type="NCBI Taxonomy" id="159749"/>
    <lineage>
        <taxon>Eukaryota</taxon>
        <taxon>Sar</taxon>
        <taxon>Stramenopiles</taxon>
        <taxon>Ochrophyta</taxon>
        <taxon>Bacillariophyta</taxon>
        <taxon>Coscinodiscophyceae</taxon>
        <taxon>Thalassiosirophycidae</taxon>
        <taxon>Thalassiosirales</taxon>
        <taxon>Thalassiosiraceae</taxon>
        <taxon>Thalassiosira</taxon>
    </lineage>
</organism>
<reference evidence="2 3" key="1">
    <citation type="journal article" date="2012" name="Genome Biol.">
        <title>Genome and low-iron response of an oceanic diatom adapted to chronic iron limitation.</title>
        <authorList>
            <person name="Lommer M."/>
            <person name="Specht M."/>
            <person name="Roy A.S."/>
            <person name="Kraemer L."/>
            <person name="Andreson R."/>
            <person name="Gutowska M.A."/>
            <person name="Wolf J."/>
            <person name="Bergner S.V."/>
            <person name="Schilhabel M.B."/>
            <person name="Klostermeier U.C."/>
            <person name="Beiko R.G."/>
            <person name="Rosenstiel P."/>
            <person name="Hippler M."/>
            <person name="Laroche J."/>
        </authorList>
    </citation>
    <scope>NUCLEOTIDE SEQUENCE [LARGE SCALE GENOMIC DNA]</scope>
    <source>
        <strain evidence="2 3">CCMP1005</strain>
    </source>
</reference>